<dbReference type="Gene3D" id="1.10.10.10">
    <property type="entry name" value="Winged helix-like DNA-binding domain superfamily/Winged helix DNA-binding domain"/>
    <property type="match status" value="1"/>
</dbReference>
<evidence type="ECO:0000256" key="2">
    <source>
        <dbReference type="ARBA" id="ARBA00023125"/>
    </source>
</evidence>
<gene>
    <name evidence="6" type="ORF">CEY11_13435</name>
</gene>
<keyword evidence="7" id="KW-1185">Reference proteome</keyword>
<dbReference type="InterPro" id="IPR036390">
    <property type="entry name" value="WH_DNA-bd_sf"/>
</dbReference>
<keyword evidence="1" id="KW-0805">Transcription regulation</keyword>
<dbReference type="SMART" id="SM00346">
    <property type="entry name" value="HTH_ICLR"/>
    <property type="match status" value="1"/>
</dbReference>
<dbReference type="Gene3D" id="3.30.450.40">
    <property type="match status" value="1"/>
</dbReference>
<proteinExistence type="predicted"/>
<dbReference type="PANTHER" id="PTHR30136">
    <property type="entry name" value="HELIX-TURN-HELIX TRANSCRIPTIONAL REGULATOR, ICLR FAMILY"/>
    <property type="match status" value="1"/>
</dbReference>
<comment type="caution">
    <text evidence="6">The sequence shown here is derived from an EMBL/GenBank/DDBJ whole genome shotgun (WGS) entry which is preliminary data.</text>
</comment>
<dbReference type="GO" id="GO:0003677">
    <property type="term" value="F:DNA binding"/>
    <property type="evidence" value="ECO:0007669"/>
    <property type="project" value="UniProtKB-KW"/>
</dbReference>
<evidence type="ECO:0000256" key="3">
    <source>
        <dbReference type="ARBA" id="ARBA00023163"/>
    </source>
</evidence>
<feature type="domain" description="HTH iclR-type" evidence="4">
    <location>
        <begin position="18"/>
        <end position="77"/>
    </location>
</feature>
<dbReference type="InterPro" id="IPR005471">
    <property type="entry name" value="Tscrpt_reg_IclR_N"/>
</dbReference>
<accession>A0A225MJU0</accession>
<reference evidence="7" key="1">
    <citation type="submission" date="2017-06" db="EMBL/GenBank/DDBJ databases">
        <title>Herbaspirillum phytohormonus sp. nov., isolated from the root nodule of Robinia pseudoacacia in lead-zinc mine.</title>
        <authorList>
            <person name="Fan M."/>
            <person name="Lin Y."/>
        </authorList>
    </citation>
    <scope>NUCLEOTIDE SEQUENCE [LARGE SCALE GENOMIC DNA]</scope>
    <source>
        <strain evidence="7">SC-089</strain>
    </source>
</reference>
<keyword evidence="2" id="KW-0238">DNA-binding</keyword>
<dbReference type="GO" id="GO:0045892">
    <property type="term" value="P:negative regulation of DNA-templated transcription"/>
    <property type="evidence" value="ECO:0007669"/>
    <property type="project" value="TreeGrafter"/>
</dbReference>
<evidence type="ECO:0000259" key="4">
    <source>
        <dbReference type="PROSITE" id="PS51077"/>
    </source>
</evidence>
<dbReference type="Pfam" id="PF09339">
    <property type="entry name" value="HTH_IclR"/>
    <property type="match status" value="1"/>
</dbReference>
<dbReference type="Pfam" id="PF01614">
    <property type="entry name" value="IclR_C"/>
    <property type="match status" value="1"/>
</dbReference>
<evidence type="ECO:0000256" key="1">
    <source>
        <dbReference type="ARBA" id="ARBA00023015"/>
    </source>
</evidence>
<dbReference type="SUPFAM" id="SSF46785">
    <property type="entry name" value="Winged helix' DNA-binding domain"/>
    <property type="match status" value="1"/>
</dbReference>
<dbReference type="GO" id="GO:0045893">
    <property type="term" value="P:positive regulation of DNA-templated transcription"/>
    <property type="evidence" value="ECO:0007669"/>
    <property type="project" value="InterPro"/>
</dbReference>
<feature type="domain" description="IclR-ED" evidence="5">
    <location>
        <begin position="78"/>
        <end position="262"/>
    </location>
</feature>
<dbReference type="GO" id="GO:0003700">
    <property type="term" value="F:DNA-binding transcription factor activity"/>
    <property type="evidence" value="ECO:0007669"/>
    <property type="project" value="TreeGrafter"/>
</dbReference>
<dbReference type="EMBL" id="NJIH01000007">
    <property type="protein sequence ID" value="OWT59179.1"/>
    <property type="molecule type" value="Genomic_DNA"/>
</dbReference>
<dbReference type="NCBIfam" id="TIGR02431">
    <property type="entry name" value="pcaR_pcaU"/>
    <property type="match status" value="1"/>
</dbReference>
<name>A0A225MJU0_9BURK</name>
<dbReference type="InterPro" id="IPR014757">
    <property type="entry name" value="Tscrpt_reg_IclR_C"/>
</dbReference>
<sequence length="264" mass="29224">MRTTDEQAVGESWIRDHVQSLERGLAVICCLGTSKEMTLTQVAEATAITRAAARRFLLTLERLGYVGRTDRGYRLLPRTLELGYAYLSSQELPQIAQPYLQQLASELDESCGVSVLDQDAILYIARVTVSRLVGANLRAGSTLPAYCTAAGRILLAALGPSELANYLKRAKLEPRAPHTITDPKVLAGEIEVARTQGWYLIDQEIEHGIRSVAMPIRDTSGKTIAAVNVSSYSTRVSLTQLHRKFLPRIRQTVEKIEAELHSHR</sequence>
<evidence type="ECO:0000313" key="7">
    <source>
        <dbReference type="Proteomes" id="UP000214603"/>
    </source>
</evidence>
<dbReference type="InterPro" id="IPR029016">
    <property type="entry name" value="GAF-like_dom_sf"/>
</dbReference>
<dbReference type="InterPro" id="IPR036388">
    <property type="entry name" value="WH-like_DNA-bd_sf"/>
</dbReference>
<dbReference type="SUPFAM" id="SSF55781">
    <property type="entry name" value="GAF domain-like"/>
    <property type="match status" value="1"/>
</dbReference>
<dbReference type="GO" id="GO:0046278">
    <property type="term" value="P:3,4-dihydroxybenzoate metabolic process"/>
    <property type="evidence" value="ECO:0007669"/>
    <property type="project" value="InterPro"/>
</dbReference>
<dbReference type="AlphaFoldDB" id="A0A225MJU0"/>
<dbReference type="Proteomes" id="UP000214603">
    <property type="component" value="Unassembled WGS sequence"/>
</dbReference>
<dbReference type="InterPro" id="IPR012794">
    <property type="entry name" value="PcaR_PcaU"/>
</dbReference>
<dbReference type="PANTHER" id="PTHR30136:SF34">
    <property type="entry name" value="TRANSCRIPTIONAL REGULATOR"/>
    <property type="match status" value="1"/>
</dbReference>
<keyword evidence="3" id="KW-0804">Transcription</keyword>
<evidence type="ECO:0000259" key="5">
    <source>
        <dbReference type="PROSITE" id="PS51078"/>
    </source>
</evidence>
<dbReference type="InterPro" id="IPR050707">
    <property type="entry name" value="HTH_MetabolicPath_Reg"/>
</dbReference>
<dbReference type="OrthoDB" id="9807558at2"/>
<dbReference type="PROSITE" id="PS51078">
    <property type="entry name" value="ICLR_ED"/>
    <property type="match status" value="1"/>
</dbReference>
<protein>
    <submittedName>
        <fullName evidence="6">IclR family transcriptional regulator</fullName>
    </submittedName>
</protein>
<dbReference type="RefSeq" id="WP_088603909.1">
    <property type="nucleotide sequence ID" value="NZ_NJIH01000007.1"/>
</dbReference>
<organism evidence="6 7">
    <name type="scientific">Candidimonas nitroreducens</name>
    <dbReference type="NCBI Taxonomy" id="683354"/>
    <lineage>
        <taxon>Bacteria</taxon>
        <taxon>Pseudomonadati</taxon>
        <taxon>Pseudomonadota</taxon>
        <taxon>Betaproteobacteria</taxon>
        <taxon>Burkholderiales</taxon>
        <taxon>Alcaligenaceae</taxon>
        <taxon>Candidimonas</taxon>
    </lineage>
</organism>
<evidence type="ECO:0000313" key="6">
    <source>
        <dbReference type="EMBL" id="OWT59179.1"/>
    </source>
</evidence>
<dbReference type="PROSITE" id="PS51077">
    <property type="entry name" value="HTH_ICLR"/>
    <property type="match status" value="1"/>
</dbReference>